<evidence type="ECO:0000313" key="1">
    <source>
        <dbReference type="EMBL" id="QOL80566.1"/>
    </source>
</evidence>
<accession>A0A7L9WMF4</accession>
<protein>
    <submittedName>
        <fullName evidence="1">MarR family transcriptional regulator</fullName>
    </submittedName>
</protein>
<dbReference type="InterPro" id="IPR029787">
    <property type="entry name" value="Nucleotide_cyclase"/>
</dbReference>
<dbReference type="EMBL" id="CP045201">
    <property type="protein sequence ID" value="QOL80566.1"/>
    <property type="molecule type" value="Genomic_DNA"/>
</dbReference>
<proteinExistence type="predicted"/>
<dbReference type="AlphaFoldDB" id="A0A7L9WMF4"/>
<dbReference type="Proteomes" id="UP000594118">
    <property type="component" value="Chromosome"/>
</dbReference>
<sequence length="207" mass="22008">MPETLVTVLAGDLVASTDLTEEGLALALDALRAAATRIEDWHHQPVHFTRNRGDGWQICLPGDAPGIREALALRAALRQHGKAYETRIAIATGPATLPEDGDLNRASGPAFTHAGHLLDLMEGPHFLHWSGGALNSIARLADHISHGWTPAQARAILPMLTPSFPPLQSDIASSLKITRQAVGQALAAAGYDALHAALTDLERAEQP</sequence>
<gene>
    <name evidence="1" type="ORF">F3W81_06925</name>
</gene>
<name>A0A7L9WMF4_9RHOB</name>
<reference evidence="1 2" key="1">
    <citation type="submission" date="2019-10" db="EMBL/GenBank/DDBJ databases">
        <title>Pseudopuniceibacterium sp. HQ09 islated from Antarctica.</title>
        <authorList>
            <person name="Liao L."/>
            <person name="Su S."/>
            <person name="Chen B."/>
            <person name="Yu Y."/>
        </authorList>
    </citation>
    <scope>NUCLEOTIDE SEQUENCE [LARGE SCALE GENOMIC DNA]</scope>
    <source>
        <strain evidence="1 2">HQ09</strain>
    </source>
</reference>
<dbReference type="KEGG" id="pshq:F3W81_06925"/>
<organism evidence="1 2">
    <name type="scientific">Pseudooceanicola spongiae</name>
    <dbReference type="NCBI Taxonomy" id="2613965"/>
    <lineage>
        <taxon>Bacteria</taxon>
        <taxon>Pseudomonadati</taxon>
        <taxon>Pseudomonadota</taxon>
        <taxon>Alphaproteobacteria</taxon>
        <taxon>Rhodobacterales</taxon>
        <taxon>Paracoccaceae</taxon>
        <taxon>Pseudooceanicola</taxon>
    </lineage>
</organism>
<dbReference type="SUPFAM" id="SSF55073">
    <property type="entry name" value="Nucleotide cyclase"/>
    <property type="match status" value="1"/>
</dbReference>
<dbReference type="RefSeq" id="WP_193082886.1">
    <property type="nucleotide sequence ID" value="NZ_CP045201.1"/>
</dbReference>
<keyword evidence="2" id="KW-1185">Reference proteome</keyword>
<evidence type="ECO:0000313" key="2">
    <source>
        <dbReference type="Proteomes" id="UP000594118"/>
    </source>
</evidence>
<dbReference type="Gene3D" id="3.30.70.1230">
    <property type="entry name" value="Nucleotide cyclase"/>
    <property type="match status" value="1"/>
</dbReference>